<keyword evidence="1" id="KW-0472">Membrane</keyword>
<dbReference type="EMBL" id="LCHM01000032">
    <property type="protein sequence ID" value="KKT37047.1"/>
    <property type="molecule type" value="Genomic_DNA"/>
</dbReference>
<reference evidence="3 4" key="1">
    <citation type="journal article" date="2015" name="Nature">
        <title>rRNA introns, odd ribosomes, and small enigmatic genomes across a large radiation of phyla.</title>
        <authorList>
            <person name="Brown C.T."/>
            <person name="Hug L.A."/>
            <person name="Thomas B.C."/>
            <person name="Sharon I."/>
            <person name="Castelle C.J."/>
            <person name="Singh A."/>
            <person name="Wilkins M.J."/>
            <person name="Williams K.H."/>
            <person name="Banfield J.F."/>
        </authorList>
    </citation>
    <scope>NUCLEOTIDE SEQUENCE [LARGE SCALE GENOMIC DNA]</scope>
</reference>
<sequence>MKHLIRFSLISIAVLFLAFFSAKPVFAMEFRSSDSAVVVAEDEMVAGTLFAGGSTVQIDGAVEGDLFCAGQTIVVKGSVGGDVLCAGQTIRIEGTVGGNIRTIGQTVDIDGIVSRNVMTVGQTVTVGKESIVEGDGVFGGQTVSILGDIGKSILGGGNSVLIDGTVSGDAMLGGNTIQLGTTAHIAGKLTYESDKDAVIASGAVVGEIVKQPMPEKSSVERQKKQFPIIARFMRGKPWPLNAVGPVLTYLVIGAVGVLLFKTKIIKVVSVMKEYTKASFGVGFLWLLVFPVVFLTLLVTIIGIPIAILYALLFIIIAIVGKLCTAILIGRELVASFWNKERENWYLAVLFGVTISWLVFSMPYIGGLTSFIAIVWGMGGLVKIIFSKKQAKR</sequence>
<keyword evidence="1" id="KW-0812">Transmembrane</keyword>
<evidence type="ECO:0000313" key="4">
    <source>
        <dbReference type="Proteomes" id="UP000034617"/>
    </source>
</evidence>
<evidence type="ECO:0000313" key="3">
    <source>
        <dbReference type="EMBL" id="KKT37047.1"/>
    </source>
</evidence>
<comment type="caution">
    <text evidence="3">The sequence shown here is derived from an EMBL/GenBank/DDBJ whole genome shotgun (WGS) entry which is preliminary data.</text>
</comment>
<dbReference type="Pfam" id="PF26514">
    <property type="entry name" value="DUF8173"/>
    <property type="match status" value="1"/>
</dbReference>
<name>A0A0G1IYY7_9BACT</name>
<feature type="transmembrane region" description="Helical" evidence="1">
    <location>
        <begin position="344"/>
        <end position="361"/>
    </location>
</feature>
<gene>
    <name evidence="3" type="ORF">UW22_C0032G0010</name>
</gene>
<feature type="domain" description="DUF8173" evidence="2">
    <location>
        <begin position="240"/>
        <end position="381"/>
    </location>
</feature>
<feature type="transmembrane region" description="Helical" evidence="1">
    <location>
        <begin position="367"/>
        <end position="385"/>
    </location>
</feature>
<dbReference type="InterPro" id="IPR058486">
    <property type="entry name" value="DUF8173"/>
</dbReference>
<feature type="transmembrane region" description="Helical" evidence="1">
    <location>
        <begin position="281"/>
        <end position="301"/>
    </location>
</feature>
<accession>A0A0G1IYY7</accession>
<organism evidence="3 4">
    <name type="scientific">Candidatus Gottesmanbacteria bacterium GW2011_GWB1_44_11c</name>
    <dbReference type="NCBI Taxonomy" id="1618447"/>
    <lineage>
        <taxon>Bacteria</taxon>
        <taxon>Candidatus Gottesmaniibacteriota</taxon>
    </lineage>
</organism>
<feature type="transmembrane region" description="Helical" evidence="1">
    <location>
        <begin position="307"/>
        <end position="332"/>
    </location>
</feature>
<dbReference type="Proteomes" id="UP000034617">
    <property type="component" value="Unassembled WGS sequence"/>
</dbReference>
<proteinExistence type="predicted"/>
<feature type="transmembrane region" description="Helical" evidence="1">
    <location>
        <begin position="238"/>
        <end position="260"/>
    </location>
</feature>
<evidence type="ECO:0000259" key="2">
    <source>
        <dbReference type="Pfam" id="PF26514"/>
    </source>
</evidence>
<dbReference type="AlphaFoldDB" id="A0A0G1IYY7"/>
<keyword evidence="1" id="KW-1133">Transmembrane helix</keyword>
<protein>
    <recommendedName>
        <fullName evidence="2">DUF8173 domain-containing protein</fullName>
    </recommendedName>
</protein>
<evidence type="ECO:0000256" key="1">
    <source>
        <dbReference type="SAM" id="Phobius"/>
    </source>
</evidence>